<dbReference type="RefSeq" id="WP_172961685.1">
    <property type="nucleotide sequence ID" value="NZ_AP017378.1"/>
</dbReference>
<organism evidence="1 2">
    <name type="scientific">Desulfovibrio ferrophilus</name>
    <dbReference type="NCBI Taxonomy" id="241368"/>
    <lineage>
        <taxon>Bacteria</taxon>
        <taxon>Pseudomonadati</taxon>
        <taxon>Thermodesulfobacteriota</taxon>
        <taxon>Desulfovibrionia</taxon>
        <taxon>Desulfovibrionales</taxon>
        <taxon>Desulfovibrionaceae</taxon>
        <taxon>Desulfovibrio</taxon>
    </lineage>
</organism>
<evidence type="ECO:0000313" key="2">
    <source>
        <dbReference type="Proteomes" id="UP000269883"/>
    </source>
</evidence>
<proteinExistence type="predicted"/>
<keyword evidence="2" id="KW-1185">Reference proteome</keyword>
<gene>
    <name evidence="1" type="ORF">DFE_1792</name>
</gene>
<dbReference type="EMBL" id="AP017378">
    <property type="protein sequence ID" value="BBD08518.1"/>
    <property type="molecule type" value="Genomic_DNA"/>
</dbReference>
<protein>
    <submittedName>
        <fullName evidence="1">Uncharacterized protein</fullName>
    </submittedName>
</protein>
<name>A0A2Z6AZ77_9BACT</name>
<reference evidence="1 2" key="1">
    <citation type="journal article" date="2018" name="Sci. Adv.">
        <title>Multi-heme cytochromes provide a pathway for survival in energy-limited environments.</title>
        <authorList>
            <person name="Deng X."/>
            <person name="Dohmae N."/>
            <person name="Nealson K.H."/>
            <person name="Hashimoto K."/>
            <person name="Okamoto A."/>
        </authorList>
    </citation>
    <scope>NUCLEOTIDE SEQUENCE [LARGE SCALE GENOMIC DNA]</scope>
    <source>
        <strain evidence="1 2">IS5</strain>
    </source>
</reference>
<dbReference type="Proteomes" id="UP000269883">
    <property type="component" value="Chromosome"/>
</dbReference>
<dbReference type="KEGG" id="dfl:DFE_1792"/>
<dbReference type="AlphaFoldDB" id="A0A2Z6AZ77"/>
<evidence type="ECO:0000313" key="1">
    <source>
        <dbReference type="EMBL" id="BBD08518.1"/>
    </source>
</evidence>
<accession>A0A2Z6AZ77</accession>
<sequence length="172" mass="18541">MPKRQAILLVLMGLALVYAVFTLIGGDTAQTAPRTTTKDFAELVAGVQKASEVNALTEVEEHRIALLGGEHSPDPLLKRDPTQAEAESSARQGDSRFTYSGYMSIGSNQFAVINASEYTEGELVDETGYTLLSIAPDHVTLEGRNAETGVADKVAIPIQEDIITFVEDNNNE</sequence>